<accession>A0A918SAG5</accession>
<dbReference type="InterPro" id="IPR010921">
    <property type="entry name" value="Trp_repressor/repl_initiator"/>
</dbReference>
<evidence type="ECO:0000313" key="3">
    <source>
        <dbReference type="Proteomes" id="UP000646579"/>
    </source>
</evidence>
<dbReference type="InterPro" id="IPR013159">
    <property type="entry name" value="DnaA_C"/>
</dbReference>
<protein>
    <recommendedName>
        <fullName evidence="1">Chromosomal replication initiator DnaA C-terminal domain-containing protein</fullName>
    </recommendedName>
</protein>
<organism evidence="2 3">
    <name type="scientific">Devosia pacifica</name>
    <dbReference type="NCBI Taxonomy" id="1335967"/>
    <lineage>
        <taxon>Bacteria</taxon>
        <taxon>Pseudomonadati</taxon>
        <taxon>Pseudomonadota</taxon>
        <taxon>Alphaproteobacteria</taxon>
        <taxon>Hyphomicrobiales</taxon>
        <taxon>Devosiaceae</taxon>
        <taxon>Devosia</taxon>
    </lineage>
</organism>
<dbReference type="SUPFAM" id="SSF48295">
    <property type="entry name" value="TrpR-like"/>
    <property type="match status" value="1"/>
</dbReference>
<dbReference type="SMART" id="SM00760">
    <property type="entry name" value="Bac_DnaA_C"/>
    <property type="match status" value="1"/>
</dbReference>
<dbReference type="Gene3D" id="1.10.1750.10">
    <property type="match status" value="1"/>
</dbReference>
<reference evidence="2" key="2">
    <citation type="submission" date="2020-09" db="EMBL/GenBank/DDBJ databases">
        <authorList>
            <person name="Sun Q."/>
            <person name="Kim S."/>
        </authorList>
    </citation>
    <scope>NUCLEOTIDE SEQUENCE</scope>
    <source>
        <strain evidence="2">KCTC 32437</strain>
    </source>
</reference>
<dbReference type="GO" id="GO:0043565">
    <property type="term" value="F:sequence-specific DNA binding"/>
    <property type="evidence" value="ECO:0007669"/>
    <property type="project" value="InterPro"/>
</dbReference>
<proteinExistence type="predicted"/>
<reference evidence="2" key="1">
    <citation type="journal article" date="2014" name="Int. J. Syst. Evol. Microbiol.">
        <title>Complete genome sequence of Corynebacterium casei LMG S-19264T (=DSM 44701T), isolated from a smear-ripened cheese.</title>
        <authorList>
            <consortium name="US DOE Joint Genome Institute (JGI-PGF)"/>
            <person name="Walter F."/>
            <person name="Albersmeier A."/>
            <person name="Kalinowski J."/>
            <person name="Ruckert C."/>
        </authorList>
    </citation>
    <scope>NUCLEOTIDE SEQUENCE</scope>
    <source>
        <strain evidence="2">KCTC 32437</strain>
    </source>
</reference>
<dbReference type="GO" id="GO:0006275">
    <property type="term" value="P:regulation of DNA replication"/>
    <property type="evidence" value="ECO:0007669"/>
    <property type="project" value="InterPro"/>
</dbReference>
<sequence>MSGRHTYNDRSVAGTGENALLDQDVAFVLELVVCEENVPIRLLMHPSRCRARAAQARHLAMYLMNVMLSRDMAAIGAVFDRDRTTVSYACGKVEDCREDPDYEMKVVRCEGAIEAFLAKQGLEMADG</sequence>
<feature type="domain" description="Chromosomal replication initiator DnaA C-terminal" evidence="1">
    <location>
        <begin position="24"/>
        <end position="93"/>
    </location>
</feature>
<dbReference type="GO" id="GO:0005524">
    <property type="term" value="F:ATP binding"/>
    <property type="evidence" value="ECO:0007669"/>
    <property type="project" value="InterPro"/>
</dbReference>
<dbReference type="Proteomes" id="UP000646579">
    <property type="component" value="Unassembled WGS sequence"/>
</dbReference>
<comment type="caution">
    <text evidence="2">The sequence shown here is derived from an EMBL/GenBank/DDBJ whole genome shotgun (WGS) entry which is preliminary data.</text>
</comment>
<dbReference type="GO" id="GO:0006270">
    <property type="term" value="P:DNA replication initiation"/>
    <property type="evidence" value="ECO:0007669"/>
    <property type="project" value="InterPro"/>
</dbReference>
<name>A0A918SAG5_9HYPH</name>
<dbReference type="EMBL" id="BMZE01000003">
    <property type="protein sequence ID" value="GHA29520.1"/>
    <property type="molecule type" value="Genomic_DNA"/>
</dbReference>
<dbReference type="AlphaFoldDB" id="A0A918SAG5"/>
<dbReference type="RefSeq" id="WP_189426210.1">
    <property type="nucleotide sequence ID" value="NZ_BMZE01000003.1"/>
</dbReference>
<gene>
    <name evidence="2" type="ORF">GCM10007989_26390</name>
</gene>
<evidence type="ECO:0000313" key="2">
    <source>
        <dbReference type="EMBL" id="GHA29520.1"/>
    </source>
</evidence>
<evidence type="ECO:0000259" key="1">
    <source>
        <dbReference type="SMART" id="SM00760"/>
    </source>
</evidence>
<keyword evidence="3" id="KW-1185">Reference proteome</keyword>
<dbReference type="Pfam" id="PF08299">
    <property type="entry name" value="Bac_DnaA_C"/>
    <property type="match status" value="1"/>
</dbReference>